<feature type="domain" description="Glycosyltransferase 2-like" evidence="1">
    <location>
        <begin position="472"/>
        <end position="654"/>
    </location>
</feature>
<dbReference type="InterPro" id="IPR029044">
    <property type="entry name" value="Nucleotide-diphossugar_trans"/>
</dbReference>
<dbReference type="Gene3D" id="3.90.550.10">
    <property type="entry name" value="Spore Coat Polysaccharide Biosynthesis Protein SpsA, Chain A"/>
    <property type="match status" value="2"/>
</dbReference>
<evidence type="ECO:0000259" key="1">
    <source>
        <dbReference type="Pfam" id="PF00535"/>
    </source>
</evidence>
<dbReference type="PANTHER" id="PTHR43179:SF7">
    <property type="entry name" value="RHAMNOSYLTRANSFERASE WBBL"/>
    <property type="match status" value="1"/>
</dbReference>
<dbReference type="CDD" id="cd04184">
    <property type="entry name" value="GT2_RfbC_Mx_like"/>
    <property type="match status" value="1"/>
</dbReference>
<keyword evidence="3" id="KW-1185">Reference proteome</keyword>
<dbReference type="AlphaFoldDB" id="A0A6M1PJ90"/>
<dbReference type="InterPro" id="IPR001173">
    <property type="entry name" value="Glyco_trans_2-like"/>
</dbReference>
<evidence type="ECO:0000313" key="2">
    <source>
        <dbReference type="EMBL" id="NGM82385.1"/>
    </source>
</evidence>
<dbReference type="Proteomes" id="UP000480151">
    <property type="component" value="Unassembled WGS sequence"/>
</dbReference>
<dbReference type="SUPFAM" id="SSF53448">
    <property type="entry name" value="Nucleotide-diphospho-sugar transferases"/>
    <property type="match status" value="2"/>
</dbReference>
<sequence>MAGIFSHSTHINLKVISDLAINNGEWVASGNDPAFSLEGKIYNGWNEISWYSESDEFIPLKLYWNNGSGFSEANSVIFSMIPKGKMRYNTIFFIPEDAMELRLDPGERASRFILKDLKFKKVTKLNILINSLSTIFKQRGLSFSNIKAIFKKSILVIKGQGIKGLWQKVKQIGGINQNNVLNDYVIWIEKHTLSDNEKMTALAVIEDFKYKPLISVILPVYNVDEVWLRKCIDSVRNQLYPYWELCVSDDASKKEHIKTVLSEYEILDDRIRVVFREENGHISDSSNSALDIALGEYIALLDHDDEMSVDALYEVAKLINRHPDADMIYSDEDKIGVDGVRHSPFFKPDWSPDLLLTHMYTCHLGVYRKSIVDKVGRFRKGVEGSQDFDLALRVTEQTSSIYHIPKILYHWRTIPESTASGSGAKNYTHFAGLTAVNDTLKRRNINGWIEELDGYANFYRVHYNVESEPLVSIIIPTKDNSTILSNCLDSIYKTTKYNNYEIIIVDNGSKEAETFRLFSVWKKKLANKINILTVNTPFNFSELNNKAVSVAKGELFLFLNNDIEVIEENWLNDMIGAALREEIGAVGAYLIYPDNTVQHSGLTLGLGVQRAAGDGHHHRPINDPGYFGALISVKNVSAVTAACLMVKRSVFEEIGGFDEELSVAYNDVDLCLSIRKAGYLNIWLPYVQLIHHESKTRGYDNTNSKLERLNREADYLKDKWGETLNSDVYYNPNLSLDHGYSIRV</sequence>
<dbReference type="CDD" id="cd04186">
    <property type="entry name" value="GT_2_like_c"/>
    <property type="match status" value="1"/>
</dbReference>
<organism evidence="2 3">
    <name type="scientific">Paenibacillus apii</name>
    <dbReference type="NCBI Taxonomy" id="1850370"/>
    <lineage>
        <taxon>Bacteria</taxon>
        <taxon>Bacillati</taxon>
        <taxon>Bacillota</taxon>
        <taxon>Bacilli</taxon>
        <taxon>Bacillales</taxon>
        <taxon>Paenibacillaceae</taxon>
        <taxon>Paenibacillus</taxon>
    </lineage>
</organism>
<feature type="domain" description="Glycosyltransferase 2-like" evidence="1">
    <location>
        <begin position="215"/>
        <end position="375"/>
    </location>
</feature>
<dbReference type="Pfam" id="PF00535">
    <property type="entry name" value="Glycos_transf_2"/>
    <property type="match status" value="2"/>
</dbReference>
<dbReference type="PANTHER" id="PTHR43179">
    <property type="entry name" value="RHAMNOSYLTRANSFERASE WBBL"/>
    <property type="match status" value="1"/>
</dbReference>
<comment type="caution">
    <text evidence="2">The sequence shown here is derived from an EMBL/GenBank/DDBJ whole genome shotgun (WGS) entry which is preliminary data.</text>
</comment>
<dbReference type="GO" id="GO:0016757">
    <property type="term" value="F:glycosyltransferase activity"/>
    <property type="evidence" value="ECO:0007669"/>
    <property type="project" value="UniProtKB-KW"/>
</dbReference>
<keyword evidence="2" id="KW-0808">Transferase</keyword>
<protein>
    <submittedName>
        <fullName evidence="2">Glycosyltransferase family 2 protein</fullName>
    </submittedName>
</protein>
<reference evidence="2 3" key="1">
    <citation type="submission" date="2020-02" db="EMBL/GenBank/DDBJ databases">
        <authorList>
            <person name="Gao J."/>
            <person name="Sun J."/>
        </authorList>
    </citation>
    <scope>NUCLEOTIDE SEQUENCE [LARGE SCALE GENOMIC DNA]</scope>
    <source>
        <strain evidence="2 3">7124</strain>
    </source>
</reference>
<name>A0A6M1PJ90_9BACL</name>
<dbReference type="EMBL" id="JAAKGU010000002">
    <property type="protein sequence ID" value="NGM82385.1"/>
    <property type="molecule type" value="Genomic_DNA"/>
</dbReference>
<accession>A0A6M1PJ90</accession>
<gene>
    <name evidence="2" type="ORF">G5B47_08145</name>
</gene>
<evidence type="ECO:0000313" key="3">
    <source>
        <dbReference type="Proteomes" id="UP000480151"/>
    </source>
</evidence>
<proteinExistence type="predicted"/>